<sequence>MQDLQITFVFSLHDSRENVEKELNKEHETLLNNTEYKLNIFKYRDNFTIMTLNREKETIIFETTSNSTAAVVEQKYKGKKIQLKIVDYFDENTPTDNNDMFITTEAHNNEQTFIKFEYNYRFTTKQLVKEIFSKTFYYQDEVLMENFKLNLEPTNYSHYLINLNNISIHNLTVIIKALKNIDSATTKCTIMFKLTKNDDNYTNSYSIVSSIKKMLKTTEWSASYYAARNLFIISNSGSSTENIIQLENPAFKCFIKHDNNVNQDIVPAANASNRYILFNNNNDNISLDMTKSFYGIYNKFTENFIILAISANSSLSCNLLCLGNYDSSLSGGGTANPYLRSRWPRYNDQCFTCEIIWLPPMTYRDIVEFKSCISRHDNEQQILYLFNTDQDSVFKTDVLKLSLDNLTTGTFSLGKQTIVYIMRQNNILKLVEENNSNPLECKLTLSYTLNGSEQKINIFCTDAPKDEKYFGVKADEGTVFITQKTGFVSTKGGVQSKRLKNNFYINDDEHINGAILDDETHNYYLKLGEIYYFHNDHRSCPIVDAADNLTIYLPYPKLWAAAVEKIVTKKTFSSDKDDIILLFWNIEYSLAHMIPIHSLTTQLFDALNLNSQAKFTLLWFSQNSLNHKYYEAEIPNVHFFKMKNFQILPVKLTHVSIASYRCILTIEPKISMPKYHITDVTNTKDNNLVNFFNDSPLKILEKYNGTETNNPEAILTIGSRITDNPTLISSPQQQQLFSIIATETLSIPFNTIRNTSSAASLRIIRLARIRTKNPPPSVPPPPPPPSQQRQQQQQSTSGSRTLS</sequence>
<keyword evidence="3" id="KW-1185">Reference proteome</keyword>
<dbReference type="Proteomes" id="UP001168972">
    <property type="component" value="Unassembled WGS sequence"/>
</dbReference>
<organism evidence="2 3">
    <name type="scientific">Microctonus hyperodae</name>
    <name type="common">Parasitoid wasp</name>
    <dbReference type="NCBI Taxonomy" id="165561"/>
    <lineage>
        <taxon>Eukaryota</taxon>
        <taxon>Metazoa</taxon>
        <taxon>Ecdysozoa</taxon>
        <taxon>Arthropoda</taxon>
        <taxon>Hexapoda</taxon>
        <taxon>Insecta</taxon>
        <taxon>Pterygota</taxon>
        <taxon>Neoptera</taxon>
        <taxon>Endopterygota</taxon>
        <taxon>Hymenoptera</taxon>
        <taxon>Apocrita</taxon>
        <taxon>Ichneumonoidea</taxon>
        <taxon>Braconidae</taxon>
        <taxon>Euphorinae</taxon>
        <taxon>Microctonus</taxon>
    </lineage>
</organism>
<reference evidence="2" key="1">
    <citation type="journal article" date="2023" name="bioRxiv">
        <title>Scaffold-level genome assemblies of two parasitoid biocontrol wasps reveal the parthenogenesis mechanism and an associated novel virus.</title>
        <authorList>
            <person name="Inwood S."/>
            <person name="Skelly J."/>
            <person name="Guhlin J."/>
            <person name="Harrop T."/>
            <person name="Goldson S."/>
            <person name="Dearden P."/>
        </authorList>
    </citation>
    <scope>NUCLEOTIDE SEQUENCE</scope>
    <source>
        <strain evidence="2">Lincoln</strain>
        <tissue evidence="2">Whole body</tissue>
    </source>
</reference>
<dbReference type="EMBL" id="JAQQBR010002286">
    <property type="protein sequence ID" value="KAK0157131.1"/>
    <property type="molecule type" value="Genomic_DNA"/>
</dbReference>
<reference evidence="2" key="2">
    <citation type="submission" date="2023-03" db="EMBL/GenBank/DDBJ databases">
        <authorList>
            <person name="Inwood S.N."/>
            <person name="Skelly J.G."/>
            <person name="Guhlin J."/>
            <person name="Harrop T.W.R."/>
            <person name="Goldson S.G."/>
            <person name="Dearden P.K."/>
        </authorList>
    </citation>
    <scope>NUCLEOTIDE SEQUENCE</scope>
    <source>
        <strain evidence="2">Lincoln</strain>
        <tissue evidence="2">Whole body</tissue>
    </source>
</reference>
<evidence type="ECO:0000313" key="3">
    <source>
        <dbReference type="Proteomes" id="UP001168972"/>
    </source>
</evidence>
<evidence type="ECO:0000313" key="2">
    <source>
        <dbReference type="EMBL" id="KAK0157131.1"/>
    </source>
</evidence>
<evidence type="ECO:0000256" key="1">
    <source>
        <dbReference type="SAM" id="MobiDB-lite"/>
    </source>
</evidence>
<feature type="compositionally biased region" description="Pro residues" evidence="1">
    <location>
        <begin position="773"/>
        <end position="786"/>
    </location>
</feature>
<feature type="region of interest" description="Disordered" evidence="1">
    <location>
        <begin position="770"/>
        <end position="803"/>
    </location>
</feature>
<name>A0AA39C3A1_MICHY</name>
<protein>
    <submittedName>
        <fullName evidence="2">Uncharacterized protein</fullName>
    </submittedName>
</protein>
<comment type="caution">
    <text evidence="2">The sequence shown here is derived from an EMBL/GenBank/DDBJ whole genome shotgun (WGS) entry which is preliminary data.</text>
</comment>
<gene>
    <name evidence="2" type="ORF">PV327_011367</name>
</gene>
<accession>A0AA39C3A1</accession>
<dbReference type="AlphaFoldDB" id="A0AA39C3A1"/>
<proteinExistence type="predicted"/>